<feature type="compositionally biased region" description="Basic and acidic residues" evidence="1">
    <location>
        <begin position="215"/>
        <end position="228"/>
    </location>
</feature>
<dbReference type="AlphaFoldDB" id="A0A6A4TGI7"/>
<dbReference type="Pfam" id="PF04905">
    <property type="entry name" value="NCD2"/>
    <property type="match status" value="1"/>
</dbReference>
<evidence type="ECO:0000259" key="2">
    <source>
        <dbReference type="Pfam" id="PF04902"/>
    </source>
</evidence>
<feature type="compositionally biased region" description="Polar residues" evidence="1">
    <location>
        <begin position="200"/>
        <end position="211"/>
    </location>
</feature>
<evidence type="ECO:0000313" key="5">
    <source>
        <dbReference type="Proteomes" id="UP000438429"/>
    </source>
</evidence>
<evidence type="ECO:0000256" key="1">
    <source>
        <dbReference type="SAM" id="MobiDB-lite"/>
    </source>
</evidence>
<comment type="caution">
    <text evidence="4">The sequence shown here is derived from an EMBL/GenBank/DDBJ whole genome shotgun (WGS) entry which is preliminary data.</text>
</comment>
<dbReference type="Pfam" id="PF04902">
    <property type="entry name" value="Nab1"/>
    <property type="match status" value="1"/>
</dbReference>
<dbReference type="GO" id="GO:0045892">
    <property type="term" value="P:negative regulation of DNA-templated transcription"/>
    <property type="evidence" value="ECO:0007669"/>
    <property type="project" value="InterPro"/>
</dbReference>
<reference evidence="4 5" key="1">
    <citation type="submission" date="2019-06" db="EMBL/GenBank/DDBJ databases">
        <title>Draft genomes of female and male turbot (Scophthalmus maximus).</title>
        <authorList>
            <person name="Xu H."/>
            <person name="Xu X.-W."/>
            <person name="Shao C."/>
            <person name="Chen S."/>
        </authorList>
    </citation>
    <scope>NUCLEOTIDE SEQUENCE [LARGE SCALE GENOMIC DNA]</scope>
    <source>
        <strain evidence="4">Ysfricsl-2016a</strain>
        <tissue evidence="4">Blood</tissue>
    </source>
</reference>
<proteinExistence type="predicted"/>
<gene>
    <name evidence="4" type="ORF">F2P81_002326</name>
</gene>
<dbReference type="GO" id="GO:0003712">
    <property type="term" value="F:transcription coregulator activity"/>
    <property type="evidence" value="ECO:0007669"/>
    <property type="project" value="InterPro"/>
</dbReference>
<feature type="domain" description="Nab1 C-terminal" evidence="2">
    <location>
        <begin position="38"/>
        <end position="227"/>
    </location>
</feature>
<dbReference type="EMBL" id="VEVO01000002">
    <property type="protein sequence ID" value="KAF0045797.1"/>
    <property type="molecule type" value="Genomic_DNA"/>
</dbReference>
<evidence type="ECO:0000259" key="3">
    <source>
        <dbReference type="Pfam" id="PF04905"/>
    </source>
</evidence>
<name>A0A6A4TGI7_SCOMX</name>
<dbReference type="GO" id="GO:0005634">
    <property type="term" value="C:nucleus"/>
    <property type="evidence" value="ECO:0007669"/>
    <property type="project" value="InterPro"/>
</dbReference>
<feature type="region of interest" description="Disordered" evidence="1">
    <location>
        <begin position="180"/>
        <end position="228"/>
    </location>
</feature>
<sequence length="228" mass="26189">MRDMALLTRRDELFGLARQISREVTYKYTYRTSKSRCGDRDEPSPKRIKTEENFFDIQEALQAIHMRQEMLREQLACAKLKGEETVGRNLQMQLERLLARQMEILQDAAVQERLQALDWRIPPAALKYLNDAQNTTGATGDAGRDSQDERPINLRVVSQSMQEGDLPLGKQLANELKRHHNHNHNNNNHNNHNHTDETKTPATENGTSHRAPSNAEKKIIKSEPEDST</sequence>
<protein>
    <submittedName>
        <fullName evidence="4">Uncharacterized protein</fullName>
    </submittedName>
</protein>
<dbReference type="Gene3D" id="1.20.120.2010">
    <property type="entry name" value="NAB conserved domain 2"/>
    <property type="match status" value="1"/>
</dbReference>
<dbReference type="PANTHER" id="PTHR12623">
    <property type="entry name" value="NGFI-A BINDING PROTEIN"/>
    <property type="match status" value="1"/>
</dbReference>
<organism evidence="4 5">
    <name type="scientific">Scophthalmus maximus</name>
    <name type="common">Turbot</name>
    <name type="synonym">Psetta maxima</name>
    <dbReference type="NCBI Taxonomy" id="52904"/>
    <lineage>
        <taxon>Eukaryota</taxon>
        <taxon>Metazoa</taxon>
        <taxon>Chordata</taxon>
        <taxon>Craniata</taxon>
        <taxon>Vertebrata</taxon>
        <taxon>Euteleostomi</taxon>
        <taxon>Actinopterygii</taxon>
        <taxon>Neopterygii</taxon>
        <taxon>Teleostei</taxon>
        <taxon>Neoteleostei</taxon>
        <taxon>Acanthomorphata</taxon>
        <taxon>Carangaria</taxon>
        <taxon>Pleuronectiformes</taxon>
        <taxon>Pleuronectoidei</taxon>
        <taxon>Scophthalmidae</taxon>
        <taxon>Scophthalmus</taxon>
    </lineage>
</organism>
<dbReference type="InterPro" id="IPR006989">
    <property type="entry name" value="NAB_co-repressor_dom"/>
</dbReference>
<accession>A0A6A4TGI7</accession>
<feature type="domain" description="NAB co-repressor" evidence="3">
    <location>
        <begin position="1"/>
        <end position="34"/>
    </location>
</feature>
<dbReference type="PANTHER" id="PTHR12623:SF9">
    <property type="entry name" value="NGFI-A-BINDING PROTEIN 1"/>
    <property type="match status" value="1"/>
</dbReference>
<dbReference type="Proteomes" id="UP000438429">
    <property type="component" value="Unassembled WGS sequence"/>
</dbReference>
<dbReference type="InterPro" id="IPR039040">
    <property type="entry name" value="NAB_fam"/>
</dbReference>
<dbReference type="InterPro" id="IPR006986">
    <property type="entry name" value="Nab1_C"/>
</dbReference>
<dbReference type="InterPro" id="IPR038398">
    <property type="entry name" value="NCD2_sf"/>
</dbReference>
<evidence type="ECO:0000313" key="4">
    <source>
        <dbReference type="EMBL" id="KAF0045797.1"/>
    </source>
</evidence>